<keyword evidence="3" id="KW-0479">Metal-binding</keyword>
<comment type="similarity">
    <text evidence="1">Belongs to the nitrile hydratase subunit alpha family.</text>
</comment>
<evidence type="ECO:0000256" key="5">
    <source>
        <dbReference type="ARBA" id="ARBA00044877"/>
    </source>
</evidence>
<comment type="caution">
    <text evidence="7">The sequence shown here is derived from an EMBL/GenBank/DDBJ whole genome shotgun (WGS) entry which is preliminary data.</text>
</comment>
<dbReference type="SUPFAM" id="SSF56209">
    <property type="entry name" value="Nitrile hydratase alpha chain"/>
    <property type="match status" value="1"/>
</dbReference>
<evidence type="ECO:0000256" key="2">
    <source>
        <dbReference type="ARBA" id="ARBA00013079"/>
    </source>
</evidence>
<dbReference type="InterPro" id="IPR023900">
    <property type="entry name" value="CN_Hdrtase_asu/SCN_Hdrlase_gsu"/>
</dbReference>
<dbReference type="InterPro" id="IPR036648">
    <property type="entry name" value="CN_Hdrase_a/SCN_Hdrase_g_sf"/>
</dbReference>
<keyword evidence="8" id="KW-1185">Reference proteome</keyword>
<evidence type="ECO:0000256" key="4">
    <source>
        <dbReference type="ARBA" id="ARBA00023239"/>
    </source>
</evidence>
<dbReference type="NCBIfam" id="TIGR01323">
    <property type="entry name" value="nitrile_alph"/>
    <property type="match status" value="1"/>
</dbReference>
<dbReference type="EMBL" id="BAAAZA010000007">
    <property type="protein sequence ID" value="GAA3862983.1"/>
    <property type="molecule type" value="Genomic_DNA"/>
</dbReference>
<name>A0ABP7K2P1_9ACTN</name>
<comment type="catalytic activity">
    <reaction evidence="5">
        <text>an aliphatic primary amide = an aliphatic nitrile + H2O</text>
        <dbReference type="Rhea" id="RHEA:12673"/>
        <dbReference type="ChEBI" id="CHEBI:15377"/>
        <dbReference type="ChEBI" id="CHEBI:65285"/>
        <dbReference type="ChEBI" id="CHEBI:80291"/>
        <dbReference type="EC" id="4.2.1.84"/>
    </reaction>
</comment>
<evidence type="ECO:0000313" key="8">
    <source>
        <dbReference type="Proteomes" id="UP001501563"/>
    </source>
</evidence>
<feature type="domain" description="Nitrile hydratase alpha/Thiocyanate hydrolase gamma" evidence="6">
    <location>
        <begin position="13"/>
        <end position="193"/>
    </location>
</feature>
<protein>
    <recommendedName>
        <fullName evidence="2">nitrile hydratase</fullName>
        <ecNumber evidence="2">4.2.1.84</ecNumber>
    </recommendedName>
</protein>
<dbReference type="Pfam" id="PF02979">
    <property type="entry name" value="NHase_alpha"/>
    <property type="match status" value="1"/>
</dbReference>
<evidence type="ECO:0000256" key="1">
    <source>
        <dbReference type="ARBA" id="ARBA00009363"/>
    </source>
</evidence>
<evidence type="ECO:0000313" key="7">
    <source>
        <dbReference type="EMBL" id="GAA3862983.1"/>
    </source>
</evidence>
<gene>
    <name evidence="7" type="primary">nthA</name>
    <name evidence="7" type="ORF">GCM10022207_28490</name>
</gene>
<reference evidence="8" key="1">
    <citation type="journal article" date="2019" name="Int. J. Syst. Evol. Microbiol.">
        <title>The Global Catalogue of Microorganisms (GCM) 10K type strain sequencing project: providing services to taxonomists for standard genome sequencing and annotation.</title>
        <authorList>
            <consortium name="The Broad Institute Genomics Platform"/>
            <consortium name="The Broad Institute Genome Sequencing Center for Infectious Disease"/>
            <person name="Wu L."/>
            <person name="Ma J."/>
        </authorList>
    </citation>
    <scope>NUCLEOTIDE SEQUENCE [LARGE SCALE GENOMIC DNA]</scope>
    <source>
        <strain evidence="8">JCM 16578</strain>
    </source>
</reference>
<dbReference type="PIRSF" id="PIRSF001426">
    <property type="entry name" value="NHase_alpha"/>
    <property type="match status" value="1"/>
</dbReference>
<dbReference type="Gene3D" id="3.90.330.10">
    <property type="entry name" value="Nitrile hydratase alpha /Thiocyanate hydrolase gamma"/>
    <property type="match status" value="1"/>
</dbReference>
<accession>A0ABP7K2P1</accession>
<sequence length="198" mass="21865">MTTTGSGEHLPPALRTEALEQLLTERGLIDPKVMNGIITEYETNVGPLNGAKVVAKAWTDPEYRRRLLEDGTAAIKELGFSGPQGEHIVVVENTPTRHHVVVCTLCSCYPWPVLGLPPSWYKDPAYRSRVVREPRAVLSEMGLELADDVRITVHDSTSEVRWLVLPERPAGTEHLTEEELVPLVSRDAMVGVAKVEAP</sequence>
<dbReference type="InterPro" id="IPR018141">
    <property type="entry name" value="Nitrile_hydratase_asu"/>
</dbReference>
<evidence type="ECO:0000256" key="3">
    <source>
        <dbReference type="ARBA" id="ARBA00022723"/>
    </source>
</evidence>
<dbReference type="RefSeq" id="WP_331269248.1">
    <property type="nucleotide sequence ID" value="NZ_BAAAZA010000007.1"/>
</dbReference>
<evidence type="ECO:0000259" key="6">
    <source>
        <dbReference type="Pfam" id="PF02979"/>
    </source>
</evidence>
<dbReference type="EC" id="4.2.1.84" evidence="2"/>
<keyword evidence="4" id="KW-0456">Lyase</keyword>
<dbReference type="InterPro" id="IPR004232">
    <property type="entry name" value="CN_Hdrtase_a/SCN_Hdrlase_g"/>
</dbReference>
<proteinExistence type="inferred from homology"/>
<organism evidence="7 8">
    <name type="scientific">Streptomyces lannensis</name>
    <dbReference type="NCBI Taxonomy" id="766498"/>
    <lineage>
        <taxon>Bacteria</taxon>
        <taxon>Bacillati</taxon>
        <taxon>Actinomycetota</taxon>
        <taxon>Actinomycetes</taxon>
        <taxon>Kitasatosporales</taxon>
        <taxon>Streptomycetaceae</taxon>
        <taxon>Streptomyces</taxon>
    </lineage>
</organism>
<dbReference type="Proteomes" id="UP001501563">
    <property type="component" value="Unassembled WGS sequence"/>
</dbReference>